<gene>
    <name evidence="3" type="ORF">CSSPTR1EN2_LOCUS19059</name>
</gene>
<organism evidence="3 4">
    <name type="scientific">Sphagnum troendelagicum</name>
    <dbReference type="NCBI Taxonomy" id="128251"/>
    <lineage>
        <taxon>Eukaryota</taxon>
        <taxon>Viridiplantae</taxon>
        <taxon>Streptophyta</taxon>
        <taxon>Embryophyta</taxon>
        <taxon>Bryophyta</taxon>
        <taxon>Sphagnophytina</taxon>
        <taxon>Sphagnopsida</taxon>
        <taxon>Sphagnales</taxon>
        <taxon>Sphagnaceae</taxon>
        <taxon>Sphagnum</taxon>
    </lineage>
</organism>
<feature type="transmembrane region" description="Helical" evidence="2">
    <location>
        <begin position="12"/>
        <end position="37"/>
    </location>
</feature>
<dbReference type="SUPFAM" id="SSF56784">
    <property type="entry name" value="HAD-like"/>
    <property type="match status" value="1"/>
</dbReference>
<keyword evidence="2" id="KW-0472">Membrane</keyword>
<keyword evidence="2" id="KW-0812">Transmembrane</keyword>
<dbReference type="PANTHER" id="PTHR46594:SF6">
    <property type="entry name" value="COPPER-TRANSPORTING ATPASE RAN1"/>
    <property type="match status" value="1"/>
</dbReference>
<dbReference type="Gene3D" id="3.40.50.1000">
    <property type="entry name" value="HAD superfamily/HAD-like"/>
    <property type="match status" value="2"/>
</dbReference>
<dbReference type="PANTHER" id="PTHR46594">
    <property type="entry name" value="P-TYPE CATION-TRANSPORTING ATPASE"/>
    <property type="match status" value="1"/>
</dbReference>
<evidence type="ECO:0000313" key="4">
    <source>
        <dbReference type="Proteomes" id="UP001497512"/>
    </source>
</evidence>
<dbReference type="EMBL" id="OZ019898">
    <property type="protein sequence ID" value="CAK9228419.1"/>
    <property type="molecule type" value="Genomic_DNA"/>
</dbReference>
<proteinExistence type="predicted"/>
<keyword evidence="4" id="KW-1185">Reference proteome</keyword>
<dbReference type="Proteomes" id="UP001497512">
    <property type="component" value="Chromosome 6"/>
</dbReference>
<protein>
    <submittedName>
        <fullName evidence="3">Uncharacterized protein</fullName>
    </submittedName>
</protein>
<evidence type="ECO:0000256" key="2">
    <source>
        <dbReference type="SAM" id="Phobius"/>
    </source>
</evidence>
<keyword evidence="2" id="KW-1133">Transmembrane helix</keyword>
<evidence type="ECO:0000313" key="3">
    <source>
        <dbReference type="EMBL" id="CAK9228419.1"/>
    </source>
</evidence>
<accession>A0ABP0URC5</accession>
<sequence length="151" mass="16113">MNHRVYNKIPLADFLILVASAELALYLGLGKAFMVYAEVCLKLLPRCYWHSDPLKQEAAVVVEGLKSMGIKCILVTGNNWQTARSVADEADGTVVAMVGDGINDMPARTAADVGMAIGAGTGIVIEAADYVLMHNSVEDVITATDLSQKSN</sequence>
<keyword evidence="1" id="KW-0479">Metal-binding</keyword>
<name>A0ABP0URC5_9BRYO</name>
<reference evidence="3" key="1">
    <citation type="submission" date="2024-02" db="EMBL/GenBank/DDBJ databases">
        <authorList>
            <consortium name="ELIXIR-Norway"/>
            <consortium name="Elixir Norway"/>
        </authorList>
    </citation>
    <scope>NUCLEOTIDE SEQUENCE</scope>
</reference>
<evidence type="ECO:0000256" key="1">
    <source>
        <dbReference type="ARBA" id="ARBA00022723"/>
    </source>
</evidence>
<dbReference type="InterPro" id="IPR036412">
    <property type="entry name" value="HAD-like_sf"/>
</dbReference>
<dbReference type="InterPro" id="IPR023214">
    <property type="entry name" value="HAD_sf"/>
</dbReference>